<proteinExistence type="predicted"/>
<accession>R7Q7A1</accession>
<dbReference type="AlphaFoldDB" id="R7Q7A1"/>
<name>R7Q7A1_CHOCR</name>
<feature type="compositionally biased region" description="Basic residues" evidence="1">
    <location>
        <begin position="19"/>
        <end position="31"/>
    </location>
</feature>
<feature type="compositionally biased region" description="Low complexity" evidence="1">
    <location>
        <begin position="37"/>
        <end position="54"/>
    </location>
</feature>
<organism evidence="2 3">
    <name type="scientific">Chondrus crispus</name>
    <name type="common">Carrageen Irish moss</name>
    <name type="synonym">Polymorpha crispa</name>
    <dbReference type="NCBI Taxonomy" id="2769"/>
    <lineage>
        <taxon>Eukaryota</taxon>
        <taxon>Rhodophyta</taxon>
        <taxon>Florideophyceae</taxon>
        <taxon>Rhodymeniophycidae</taxon>
        <taxon>Gigartinales</taxon>
        <taxon>Gigartinaceae</taxon>
        <taxon>Chondrus</taxon>
    </lineage>
</organism>
<sequence length="129" mass="14706">MNGTESLDRYFSSAVTRRSSSKKKGRSKHHSSANAHSRGTSPSSSSSVEPRTSSQLTHDMKNFQTELDDTQRRVNKLRDEVDPKHSGSKSSRSGSSKTRKTKKHSFVDDSLDVFLRDFPDDYLRNHQRY</sequence>
<feature type="compositionally biased region" description="Basic and acidic residues" evidence="1">
    <location>
        <begin position="69"/>
        <end position="85"/>
    </location>
</feature>
<feature type="region of interest" description="Disordered" evidence="1">
    <location>
        <begin position="1"/>
        <end position="106"/>
    </location>
</feature>
<gene>
    <name evidence="2" type="ORF">CHC_T00002044001</name>
</gene>
<dbReference type="Proteomes" id="UP000012073">
    <property type="component" value="Unassembled WGS sequence"/>
</dbReference>
<evidence type="ECO:0000313" key="2">
    <source>
        <dbReference type="EMBL" id="CDF33261.1"/>
    </source>
</evidence>
<evidence type="ECO:0000256" key="1">
    <source>
        <dbReference type="SAM" id="MobiDB-lite"/>
    </source>
</evidence>
<evidence type="ECO:0000313" key="3">
    <source>
        <dbReference type="Proteomes" id="UP000012073"/>
    </source>
</evidence>
<dbReference type="Gramene" id="CDF33261">
    <property type="protein sequence ID" value="CDF33261"/>
    <property type="gene ID" value="CHC_T00002044001"/>
</dbReference>
<dbReference type="GeneID" id="17320773"/>
<dbReference type="RefSeq" id="XP_005713064.1">
    <property type="nucleotide sequence ID" value="XM_005713007.1"/>
</dbReference>
<keyword evidence="3" id="KW-1185">Reference proteome</keyword>
<dbReference type="KEGG" id="ccp:CHC_T00002044001"/>
<protein>
    <submittedName>
        <fullName evidence="2">Uncharacterized protein</fullName>
    </submittedName>
</protein>
<reference evidence="3" key="1">
    <citation type="journal article" date="2013" name="Proc. Natl. Acad. Sci. U.S.A.">
        <title>Genome structure and metabolic features in the red seaweed Chondrus crispus shed light on evolution of the Archaeplastida.</title>
        <authorList>
            <person name="Collen J."/>
            <person name="Porcel B."/>
            <person name="Carre W."/>
            <person name="Ball S.G."/>
            <person name="Chaparro C."/>
            <person name="Tonon T."/>
            <person name="Barbeyron T."/>
            <person name="Michel G."/>
            <person name="Noel B."/>
            <person name="Valentin K."/>
            <person name="Elias M."/>
            <person name="Artiguenave F."/>
            <person name="Arun A."/>
            <person name="Aury J.M."/>
            <person name="Barbosa-Neto J.F."/>
            <person name="Bothwell J.H."/>
            <person name="Bouget F.Y."/>
            <person name="Brillet L."/>
            <person name="Cabello-Hurtado F."/>
            <person name="Capella-Gutierrez S."/>
            <person name="Charrier B."/>
            <person name="Cladiere L."/>
            <person name="Cock J.M."/>
            <person name="Coelho S.M."/>
            <person name="Colleoni C."/>
            <person name="Czjzek M."/>
            <person name="Da Silva C."/>
            <person name="Delage L."/>
            <person name="Denoeud F."/>
            <person name="Deschamps P."/>
            <person name="Dittami S.M."/>
            <person name="Gabaldon T."/>
            <person name="Gachon C.M."/>
            <person name="Groisillier A."/>
            <person name="Herve C."/>
            <person name="Jabbari K."/>
            <person name="Katinka M."/>
            <person name="Kloareg B."/>
            <person name="Kowalczyk N."/>
            <person name="Labadie K."/>
            <person name="Leblanc C."/>
            <person name="Lopez P.J."/>
            <person name="McLachlan D.H."/>
            <person name="Meslet-Cladiere L."/>
            <person name="Moustafa A."/>
            <person name="Nehr Z."/>
            <person name="Nyvall Collen P."/>
            <person name="Panaud O."/>
            <person name="Partensky F."/>
            <person name="Poulain J."/>
            <person name="Rensing S.A."/>
            <person name="Rousvoal S."/>
            <person name="Samson G."/>
            <person name="Symeonidi A."/>
            <person name="Weissenbach J."/>
            <person name="Zambounis A."/>
            <person name="Wincker P."/>
            <person name="Boyen C."/>
        </authorList>
    </citation>
    <scope>NUCLEOTIDE SEQUENCE [LARGE SCALE GENOMIC DNA]</scope>
    <source>
        <strain evidence="3">cv. Stackhouse</strain>
    </source>
</reference>
<dbReference type="EMBL" id="HG001638">
    <property type="protein sequence ID" value="CDF33261.1"/>
    <property type="molecule type" value="Genomic_DNA"/>
</dbReference>